<dbReference type="Proteomes" id="UP000799778">
    <property type="component" value="Unassembled WGS sequence"/>
</dbReference>
<sequence length="149" mass="16939">MPCDLQYIHTYTHTYTQRTNEHVVCFLHTNRGAFMQCEYCRMKSMYGLDRWVDDCHSSVAVLVDSHRLFCVTKGNEMVVQYHYCGGRSDVLCLHTYIATTLNSQRGDGANGPIPTPLACTEGRVDRRDGISSKNFACYVLPICWLCVAN</sequence>
<keyword evidence="2" id="KW-1185">Reference proteome</keyword>
<dbReference type="RefSeq" id="XP_033388227.1">
    <property type="nucleotide sequence ID" value="XM_033520990.1"/>
</dbReference>
<accession>A0A6A5Y367</accession>
<reference evidence="1" key="1">
    <citation type="journal article" date="2020" name="Stud. Mycol.">
        <title>101 Dothideomycetes genomes: a test case for predicting lifestyles and emergence of pathogens.</title>
        <authorList>
            <person name="Haridas S."/>
            <person name="Albert R."/>
            <person name="Binder M."/>
            <person name="Bloem J."/>
            <person name="Labutti K."/>
            <person name="Salamov A."/>
            <person name="Andreopoulos B."/>
            <person name="Baker S."/>
            <person name="Barry K."/>
            <person name="Bills G."/>
            <person name="Bluhm B."/>
            <person name="Cannon C."/>
            <person name="Castanera R."/>
            <person name="Culley D."/>
            <person name="Daum C."/>
            <person name="Ezra D."/>
            <person name="Gonzalez J."/>
            <person name="Henrissat B."/>
            <person name="Kuo A."/>
            <person name="Liang C."/>
            <person name="Lipzen A."/>
            <person name="Lutzoni F."/>
            <person name="Magnuson J."/>
            <person name="Mondo S."/>
            <person name="Nolan M."/>
            <person name="Ohm R."/>
            <person name="Pangilinan J."/>
            <person name="Park H.-J."/>
            <person name="Ramirez L."/>
            <person name="Alfaro M."/>
            <person name="Sun H."/>
            <person name="Tritt A."/>
            <person name="Yoshinaga Y."/>
            <person name="Zwiers L.-H."/>
            <person name="Turgeon B."/>
            <person name="Goodwin S."/>
            <person name="Spatafora J."/>
            <person name="Crous P."/>
            <person name="Grigoriev I."/>
        </authorList>
    </citation>
    <scope>NUCLEOTIDE SEQUENCE</scope>
    <source>
        <strain evidence="1">CBS 175.79</strain>
    </source>
</reference>
<proteinExistence type="predicted"/>
<name>A0A6A5Y367_9PLEO</name>
<evidence type="ECO:0000313" key="2">
    <source>
        <dbReference type="Proteomes" id="UP000799778"/>
    </source>
</evidence>
<evidence type="ECO:0000313" key="1">
    <source>
        <dbReference type="EMBL" id="KAF2019888.1"/>
    </source>
</evidence>
<protein>
    <submittedName>
        <fullName evidence="1">Uncharacterized protein</fullName>
    </submittedName>
</protein>
<dbReference type="AlphaFoldDB" id="A0A6A5Y367"/>
<organism evidence="1 2">
    <name type="scientific">Aaosphaeria arxii CBS 175.79</name>
    <dbReference type="NCBI Taxonomy" id="1450172"/>
    <lineage>
        <taxon>Eukaryota</taxon>
        <taxon>Fungi</taxon>
        <taxon>Dikarya</taxon>
        <taxon>Ascomycota</taxon>
        <taxon>Pezizomycotina</taxon>
        <taxon>Dothideomycetes</taxon>
        <taxon>Pleosporomycetidae</taxon>
        <taxon>Pleosporales</taxon>
        <taxon>Pleosporales incertae sedis</taxon>
        <taxon>Aaosphaeria</taxon>
    </lineage>
</organism>
<dbReference type="EMBL" id="ML978067">
    <property type="protein sequence ID" value="KAF2019888.1"/>
    <property type="molecule type" value="Genomic_DNA"/>
</dbReference>
<dbReference type="GeneID" id="54278387"/>
<gene>
    <name evidence="1" type="ORF">BU24DRAFT_128625</name>
</gene>